<comment type="caution">
    <text evidence="4">The sequence shown here is derived from an EMBL/GenBank/DDBJ whole genome shotgun (WGS) entry which is preliminary data.</text>
</comment>
<feature type="signal peptide" evidence="2">
    <location>
        <begin position="1"/>
        <end position="15"/>
    </location>
</feature>
<dbReference type="PROSITE" id="PS50966">
    <property type="entry name" value="ZF_SWIM"/>
    <property type="match status" value="1"/>
</dbReference>
<evidence type="ECO:0000256" key="2">
    <source>
        <dbReference type="SAM" id="SignalP"/>
    </source>
</evidence>
<keyword evidence="1" id="KW-0863">Zinc-finger</keyword>
<evidence type="ECO:0000313" key="5">
    <source>
        <dbReference type="Proteomes" id="UP001353858"/>
    </source>
</evidence>
<dbReference type="AlphaFoldDB" id="A0AAN7SCX7"/>
<keyword evidence="2" id="KW-0732">Signal</keyword>
<name>A0AAN7SCX7_9COLE</name>
<feature type="chain" id="PRO_5042810512" description="SWIM-type domain-containing protein" evidence="2">
    <location>
        <begin position="16"/>
        <end position="175"/>
    </location>
</feature>
<dbReference type="Proteomes" id="UP001353858">
    <property type="component" value="Unassembled WGS sequence"/>
</dbReference>
<feature type="domain" description="SWIM-type" evidence="3">
    <location>
        <begin position="72"/>
        <end position="108"/>
    </location>
</feature>
<evidence type="ECO:0000313" key="4">
    <source>
        <dbReference type="EMBL" id="KAK4885556.1"/>
    </source>
</evidence>
<keyword evidence="1" id="KW-0479">Metal-binding</keyword>
<sequence>MCLLLYVLVLSVTMSKKLVLSVASIVSYFEATRLISKGENSYCSGHVQKPVFDASLGIIAAEVLASMRNKSYKVELNINDGSIVKSTCQCPRGLDQCHHMCAVAFFIHYNISSTDKTCSWTALKAKSDIGSTAEEQFPLKRDYVNPSLPLTEDENNARISRFYENLKQCGPTGFS</sequence>
<dbReference type="GO" id="GO:0008270">
    <property type="term" value="F:zinc ion binding"/>
    <property type="evidence" value="ECO:0007669"/>
    <property type="project" value="UniProtKB-KW"/>
</dbReference>
<keyword evidence="5" id="KW-1185">Reference proteome</keyword>
<protein>
    <recommendedName>
        <fullName evidence="3">SWIM-type domain-containing protein</fullName>
    </recommendedName>
</protein>
<evidence type="ECO:0000259" key="3">
    <source>
        <dbReference type="PROSITE" id="PS50966"/>
    </source>
</evidence>
<keyword evidence="1" id="KW-0862">Zinc</keyword>
<accession>A0AAN7SCX7</accession>
<dbReference type="EMBL" id="JARPUR010000001">
    <property type="protein sequence ID" value="KAK4885556.1"/>
    <property type="molecule type" value="Genomic_DNA"/>
</dbReference>
<reference evidence="5" key="1">
    <citation type="submission" date="2023-01" db="EMBL/GenBank/DDBJ databases">
        <title>Key to firefly adult light organ development and bioluminescence: homeobox transcription factors regulate luciferase expression and transportation to peroxisome.</title>
        <authorList>
            <person name="Fu X."/>
        </authorList>
    </citation>
    <scope>NUCLEOTIDE SEQUENCE [LARGE SCALE GENOMIC DNA]</scope>
</reference>
<proteinExistence type="predicted"/>
<evidence type="ECO:0000256" key="1">
    <source>
        <dbReference type="PROSITE-ProRule" id="PRU00325"/>
    </source>
</evidence>
<dbReference type="InterPro" id="IPR007527">
    <property type="entry name" value="Znf_SWIM"/>
</dbReference>
<organism evidence="4 5">
    <name type="scientific">Aquatica leii</name>
    <dbReference type="NCBI Taxonomy" id="1421715"/>
    <lineage>
        <taxon>Eukaryota</taxon>
        <taxon>Metazoa</taxon>
        <taxon>Ecdysozoa</taxon>
        <taxon>Arthropoda</taxon>
        <taxon>Hexapoda</taxon>
        <taxon>Insecta</taxon>
        <taxon>Pterygota</taxon>
        <taxon>Neoptera</taxon>
        <taxon>Endopterygota</taxon>
        <taxon>Coleoptera</taxon>
        <taxon>Polyphaga</taxon>
        <taxon>Elateriformia</taxon>
        <taxon>Elateroidea</taxon>
        <taxon>Lampyridae</taxon>
        <taxon>Luciolinae</taxon>
        <taxon>Aquatica</taxon>
    </lineage>
</organism>
<gene>
    <name evidence="4" type="ORF">RN001_001827</name>
</gene>